<dbReference type="AlphaFoldDB" id="A0A272ERI0"/>
<evidence type="ECO:0000313" key="1">
    <source>
        <dbReference type="EMBL" id="KAF7598781.1"/>
    </source>
</evidence>
<dbReference type="EMBL" id="MDUX01000037">
    <property type="protein sequence ID" value="KAF7598781.1"/>
    <property type="molecule type" value="Genomic_DNA"/>
</dbReference>
<dbReference type="OrthoDB" id="8532329at2"/>
<proteinExistence type="predicted"/>
<evidence type="ECO:0000313" key="2">
    <source>
        <dbReference type="EMBL" id="PAS92692.1"/>
    </source>
</evidence>
<organism evidence="2 3">
    <name type="scientific">Candidatus Dactylopiibacterium carminicum</name>
    <dbReference type="NCBI Taxonomy" id="857335"/>
    <lineage>
        <taxon>Bacteria</taxon>
        <taxon>Pseudomonadati</taxon>
        <taxon>Pseudomonadota</taxon>
        <taxon>Betaproteobacteria</taxon>
        <taxon>Rhodocyclales</taxon>
        <taxon>Rhodocyclaceae</taxon>
        <taxon>Candidatus Dactylopiibacterium</taxon>
    </lineage>
</organism>
<evidence type="ECO:0000313" key="4">
    <source>
        <dbReference type="Proteomes" id="UP000623509"/>
    </source>
</evidence>
<evidence type="ECO:0000313" key="3">
    <source>
        <dbReference type="Proteomes" id="UP000216107"/>
    </source>
</evidence>
<keyword evidence="4" id="KW-1185">Reference proteome</keyword>
<reference evidence="2 3" key="2">
    <citation type="submission" date="2017-07" db="EMBL/GenBank/DDBJ databases">
        <title>Candidatus Dactylopiibacterium carminicum, a nitrogen-fixing symbiont of the cochineal insect Dactylopius coccus and Dactylopius opuntiae (Hemiptera: Coccoidea: Dactylopiidae).</title>
        <authorList>
            <person name="Vera A."/>
        </authorList>
    </citation>
    <scope>NUCLEOTIDE SEQUENCE [LARGE SCALE GENOMIC DNA]</scope>
    <source>
        <strain evidence="2 3">NFDCM</strain>
    </source>
</reference>
<dbReference type="RefSeq" id="WP_095524992.1">
    <property type="nucleotide sequence ID" value="NZ_MDUX01000037.1"/>
</dbReference>
<accession>A0A272ERI0</accession>
<reference evidence="1 4" key="1">
    <citation type="submission" date="2016-08" db="EMBL/GenBank/DDBJ databases">
        <title>Candidatus Dactylopiibacterium carminicum genome sequence.</title>
        <authorList>
            <person name="Ramirez-Puebla S.T."/>
            <person name="Ormeno-Orrillo E."/>
            <person name="Vera-Ponce De Leon A."/>
            <person name="Luis L."/>
            <person name="Sanchez-Flores A."/>
            <person name="Monica R."/>
            <person name="Martinez-Romero E."/>
        </authorList>
    </citation>
    <scope>NUCLEOTIDE SEQUENCE [LARGE SCALE GENOMIC DNA]</scope>
    <source>
        <strain evidence="1">END1</strain>
    </source>
</reference>
<protein>
    <submittedName>
        <fullName evidence="2">Uncharacterized protein</fullName>
    </submittedName>
</protein>
<name>A0A272ERI0_9RHOO</name>
<gene>
    <name evidence="1" type="ORF">BGI27_11305</name>
    <name evidence="2" type="ORF">CGU29_10670</name>
</gene>
<comment type="caution">
    <text evidence="2">The sequence shown here is derived from an EMBL/GenBank/DDBJ whole genome shotgun (WGS) entry which is preliminary data.</text>
</comment>
<dbReference type="EMBL" id="NMRN01000032">
    <property type="protein sequence ID" value="PAS92692.1"/>
    <property type="molecule type" value="Genomic_DNA"/>
</dbReference>
<dbReference type="Proteomes" id="UP000216107">
    <property type="component" value="Unassembled WGS sequence"/>
</dbReference>
<sequence>MSDRHTRGYVLLALLTLFLATIAAASASRLILLATDPHAEALRSRIVLQEAREALMAYAALEDNSPGSLPCPDQNNDGWAESGIGTNPCNAPHIGRLPWKTLGLGRLQDATGECLWYALSPDFRNTLQTSTRGQTQARLNPETPGAIIHADTSVVAVLLAPGRPLSHQQRSAPVGFSCNDGVSTDFLEALSADGLSLQDSEGNDIVLTLDSNTLMRLVARRVLHSLALGEPYADRGLRWLIRDQGVPATSLVTGANNLNRAGSVHHTRREFDDALQSVATGIGRTHFEFSRYDNTGCPDYIARYTRLDGLPGATQPDGHPGVPPAEWLCRNDWYAHLQAWGTDAGGLLLHLWPTASRHDGTVLATKEISP</sequence>
<dbReference type="Proteomes" id="UP000623509">
    <property type="component" value="Unassembled WGS sequence"/>
</dbReference>